<protein>
    <submittedName>
        <fullName evidence="5">DNA-binding transcriptional regulator, GntR family</fullName>
    </submittedName>
</protein>
<accession>A0A1M7YE61</accession>
<evidence type="ECO:0000256" key="3">
    <source>
        <dbReference type="ARBA" id="ARBA00023163"/>
    </source>
</evidence>
<organism evidence="5 6">
    <name type="scientific">Desulfopila aestuarii DSM 18488</name>
    <dbReference type="NCBI Taxonomy" id="1121416"/>
    <lineage>
        <taxon>Bacteria</taxon>
        <taxon>Pseudomonadati</taxon>
        <taxon>Thermodesulfobacteriota</taxon>
        <taxon>Desulfobulbia</taxon>
        <taxon>Desulfobulbales</taxon>
        <taxon>Desulfocapsaceae</taxon>
        <taxon>Desulfopila</taxon>
    </lineage>
</organism>
<dbReference type="EMBL" id="FRFE01000021">
    <property type="protein sequence ID" value="SHO50866.1"/>
    <property type="molecule type" value="Genomic_DNA"/>
</dbReference>
<gene>
    <name evidence="5" type="ORF">SAMN02745220_03677</name>
</gene>
<dbReference type="SUPFAM" id="SSF48008">
    <property type="entry name" value="GntR ligand-binding domain-like"/>
    <property type="match status" value="1"/>
</dbReference>
<dbReference type="SMART" id="SM00895">
    <property type="entry name" value="FCD"/>
    <property type="match status" value="1"/>
</dbReference>
<keyword evidence="2 5" id="KW-0238">DNA-binding</keyword>
<dbReference type="GO" id="GO:0003700">
    <property type="term" value="F:DNA-binding transcription factor activity"/>
    <property type="evidence" value="ECO:0007669"/>
    <property type="project" value="InterPro"/>
</dbReference>
<dbReference type="InterPro" id="IPR036390">
    <property type="entry name" value="WH_DNA-bd_sf"/>
</dbReference>
<proteinExistence type="predicted"/>
<dbReference type="Pfam" id="PF00392">
    <property type="entry name" value="GntR"/>
    <property type="match status" value="1"/>
</dbReference>
<sequence>MENLAIEYENLDQKVYQLVKGMIENRQLLPGKKIPQEKLAKEMGISRTPLIAALKFLEHEKLVEAKPRRGYYVRLFSIEEMVSIFEIREVLEGLSARRAAKVITKDEARQLQTIFQPYLSVDDITDYQAYSRADRQFHMLIADIASREFLTSILQTFNIISLAYQYPTREGLIRHPNETIHDHLKIADAICNHDSETAEKLMREHLRSAISELTKTM</sequence>
<evidence type="ECO:0000313" key="5">
    <source>
        <dbReference type="EMBL" id="SHO50866.1"/>
    </source>
</evidence>
<evidence type="ECO:0000256" key="1">
    <source>
        <dbReference type="ARBA" id="ARBA00023015"/>
    </source>
</evidence>
<feature type="domain" description="HTH gntR-type" evidence="4">
    <location>
        <begin position="9"/>
        <end position="76"/>
    </location>
</feature>
<name>A0A1M7YE61_9BACT</name>
<dbReference type="PANTHER" id="PTHR43537:SF51">
    <property type="entry name" value="HTH-TYPE TRANSCRIPTIONAL REGULATOR LGOR-RELATED"/>
    <property type="match status" value="1"/>
</dbReference>
<dbReference type="GO" id="GO:0003677">
    <property type="term" value="F:DNA binding"/>
    <property type="evidence" value="ECO:0007669"/>
    <property type="project" value="UniProtKB-KW"/>
</dbReference>
<dbReference type="Pfam" id="PF07729">
    <property type="entry name" value="FCD"/>
    <property type="match status" value="1"/>
</dbReference>
<reference evidence="5 6" key="1">
    <citation type="submission" date="2016-12" db="EMBL/GenBank/DDBJ databases">
        <authorList>
            <person name="Song W.-J."/>
            <person name="Kurnit D.M."/>
        </authorList>
    </citation>
    <scope>NUCLEOTIDE SEQUENCE [LARGE SCALE GENOMIC DNA]</scope>
    <source>
        <strain evidence="5 6">DSM 18488</strain>
    </source>
</reference>
<dbReference type="RefSeq" id="WP_073615132.1">
    <property type="nucleotide sequence ID" value="NZ_FRFE01000021.1"/>
</dbReference>
<dbReference type="Proteomes" id="UP000184603">
    <property type="component" value="Unassembled WGS sequence"/>
</dbReference>
<evidence type="ECO:0000259" key="4">
    <source>
        <dbReference type="PROSITE" id="PS50949"/>
    </source>
</evidence>
<dbReference type="InterPro" id="IPR008920">
    <property type="entry name" value="TF_FadR/GntR_C"/>
</dbReference>
<dbReference type="CDD" id="cd07377">
    <property type="entry name" value="WHTH_GntR"/>
    <property type="match status" value="1"/>
</dbReference>
<dbReference type="Gene3D" id="1.10.10.10">
    <property type="entry name" value="Winged helix-like DNA-binding domain superfamily/Winged helix DNA-binding domain"/>
    <property type="match status" value="1"/>
</dbReference>
<keyword evidence="1" id="KW-0805">Transcription regulation</keyword>
<dbReference type="OrthoDB" id="5499567at2"/>
<dbReference type="AlphaFoldDB" id="A0A1M7YE61"/>
<dbReference type="STRING" id="1121416.SAMN02745220_03677"/>
<dbReference type="SUPFAM" id="SSF46785">
    <property type="entry name" value="Winged helix' DNA-binding domain"/>
    <property type="match status" value="1"/>
</dbReference>
<dbReference type="InterPro" id="IPR036388">
    <property type="entry name" value="WH-like_DNA-bd_sf"/>
</dbReference>
<dbReference type="InterPro" id="IPR011711">
    <property type="entry name" value="GntR_C"/>
</dbReference>
<keyword evidence="6" id="KW-1185">Reference proteome</keyword>
<dbReference type="PROSITE" id="PS50949">
    <property type="entry name" value="HTH_GNTR"/>
    <property type="match status" value="1"/>
</dbReference>
<keyword evidence="3" id="KW-0804">Transcription</keyword>
<dbReference type="InterPro" id="IPR000524">
    <property type="entry name" value="Tscrpt_reg_HTH_GntR"/>
</dbReference>
<dbReference type="PANTHER" id="PTHR43537">
    <property type="entry name" value="TRANSCRIPTIONAL REGULATOR, GNTR FAMILY"/>
    <property type="match status" value="1"/>
</dbReference>
<evidence type="ECO:0000313" key="6">
    <source>
        <dbReference type="Proteomes" id="UP000184603"/>
    </source>
</evidence>
<evidence type="ECO:0000256" key="2">
    <source>
        <dbReference type="ARBA" id="ARBA00023125"/>
    </source>
</evidence>
<dbReference type="SMART" id="SM00345">
    <property type="entry name" value="HTH_GNTR"/>
    <property type="match status" value="1"/>
</dbReference>
<dbReference type="Gene3D" id="1.20.120.530">
    <property type="entry name" value="GntR ligand-binding domain-like"/>
    <property type="match status" value="1"/>
</dbReference>